<name>A0ABU6Y6Z5_9FABA</name>
<sequence length="133" mass="14583">MKCVPFSLLPPDAKKHLHRKFASNPFCTPLLGGGGKLSLKKSVCNTRLEGRNIIHYSPIALSSINQAIPVLTLSYYINKFKPPEIIQAAAETEVSSPLEPVQPESSPEVVSEVKVEPEVLKEASNENTVSWDD</sequence>
<comment type="caution">
    <text evidence="2">The sequence shown here is derived from an EMBL/GenBank/DDBJ whole genome shotgun (WGS) entry which is preliminary data.</text>
</comment>
<evidence type="ECO:0000256" key="1">
    <source>
        <dbReference type="SAM" id="MobiDB-lite"/>
    </source>
</evidence>
<evidence type="ECO:0000313" key="2">
    <source>
        <dbReference type="EMBL" id="MED6205807.1"/>
    </source>
</evidence>
<dbReference type="Proteomes" id="UP001341840">
    <property type="component" value="Unassembled WGS sequence"/>
</dbReference>
<dbReference type="EMBL" id="JASCZI010241724">
    <property type="protein sequence ID" value="MED6205807.1"/>
    <property type="molecule type" value="Genomic_DNA"/>
</dbReference>
<feature type="region of interest" description="Disordered" evidence="1">
    <location>
        <begin position="93"/>
        <end position="114"/>
    </location>
</feature>
<proteinExistence type="predicted"/>
<gene>
    <name evidence="2" type="ORF">PIB30_021093</name>
</gene>
<organism evidence="2 3">
    <name type="scientific">Stylosanthes scabra</name>
    <dbReference type="NCBI Taxonomy" id="79078"/>
    <lineage>
        <taxon>Eukaryota</taxon>
        <taxon>Viridiplantae</taxon>
        <taxon>Streptophyta</taxon>
        <taxon>Embryophyta</taxon>
        <taxon>Tracheophyta</taxon>
        <taxon>Spermatophyta</taxon>
        <taxon>Magnoliopsida</taxon>
        <taxon>eudicotyledons</taxon>
        <taxon>Gunneridae</taxon>
        <taxon>Pentapetalae</taxon>
        <taxon>rosids</taxon>
        <taxon>fabids</taxon>
        <taxon>Fabales</taxon>
        <taxon>Fabaceae</taxon>
        <taxon>Papilionoideae</taxon>
        <taxon>50 kb inversion clade</taxon>
        <taxon>dalbergioids sensu lato</taxon>
        <taxon>Dalbergieae</taxon>
        <taxon>Pterocarpus clade</taxon>
        <taxon>Stylosanthes</taxon>
    </lineage>
</organism>
<keyword evidence="3" id="KW-1185">Reference proteome</keyword>
<evidence type="ECO:0000313" key="3">
    <source>
        <dbReference type="Proteomes" id="UP001341840"/>
    </source>
</evidence>
<reference evidence="2 3" key="1">
    <citation type="journal article" date="2023" name="Plants (Basel)">
        <title>Bridging the Gap: Combining Genomics and Transcriptomics Approaches to Understand Stylosanthes scabra, an Orphan Legume from the Brazilian Caatinga.</title>
        <authorList>
            <person name="Ferreira-Neto J.R.C."/>
            <person name="da Silva M.D."/>
            <person name="Binneck E."/>
            <person name="de Melo N.F."/>
            <person name="da Silva R.H."/>
            <person name="de Melo A.L.T.M."/>
            <person name="Pandolfi V."/>
            <person name="Bustamante F.O."/>
            <person name="Brasileiro-Vidal A.C."/>
            <person name="Benko-Iseppon A.M."/>
        </authorList>
    </citation>
    <scope>NUCLEOTIDE SEQUENCE [LARGE SCALE GENOMIC DNA]</scope>
    <source>
        <tissue evidence="2">Leaves</tissue>
    </source>
</reference>
<protein>
    <submittedName>
        <fullName evidence="2">Uncharacterized protein</fullName>
    </submittedName>
</protein>
<feature type="compositionally biased region" description="Low complexity" evidence="1">
    <location>
        <begin position="93"/>
        <end position="110"/>
    </location>
</feature>
<accession>A0ABU6Y6Z5</accession>